<dbReference type="Pfam" id="PF00023">
    <property type="entry name" value="Ank"/>
    <property type="match status" value="1"/>
</dbReference>
<comment type="caution">
    <text evidence="8">The sequence shown here is derived from an EMBL/GenBank/DDBJ whole genome shotgun (WGS) entry which is preliminary data.</text>
</comment>
<dbReference type="Pfam" id="PF12796">
    <property type="entry name" value="Ank_2"/>
    <property type="match status" value="4"/>
</dbReference>
<dbReference type="SUPFAM" id="SSF48403">
    <property type="entry name" value="Ankyrin repeat"/>
    <property type="match status" value="2"/>
</dbReference>
<dbReference type="PROSITE" id="PS50088">
    <property type="entry name" value="ANK_REPEAT"/>
    <property type="match status" value="12"/>
</dbReference>
<accession>A0AAN6V962</accession>
<evidence type="ECO:0000256" key="1">
    <source>
        <dbReference type="ARBA" id="ARBA00022737"/>
    </source>
</evidence>
<dbReference type="Gene3D" id="3.40.50.1580">
    <property type="entry name" value="Nucleoside phosphorylase domain"/>
    <property type="match status" value="1"/>
</dbReference>
<dbReference type="PANTHER" id="PTHR24198">
    <property type="entry name" value="ANKYRIN REPEAT AND PROTEIN KINASE DOMAIN-CONTAINING PROTEIN"/>
    <property type="match status" value="1"/>
</dbReference>
<dbReference type="InterPro" id="IPR036770">
    <property type="entry name" value="Ankyrin_rpt-contain_sf"/>
</dbReference>
<evidence type="ECO:0000259" key="5">
    <source>
        <dbReference type="Pfam" id="PF01048"/>
    </source>
</evidence>
<dbReference type="PROSITE" id="PS50297">
    <property type="entry name" value="ANK_REP_REGION"/>
    <property type="match status" value="11"/>
</dbReference>
<evidence type="ECO:0000313" key="8">
    <source>
        <dbReference type="EMBL" id="KAK4147138.1"/>
    </source>
</evidence>
<dbReference type="Gene3D" id="3.40.50.300">
    <property type="entry name" value="P-loop containing nucleotide triphosphate hydrolases"/>
    <property type="match status" value="1"/>
</dbReference>
<feature type="domain" description="Nephrocystin 3-like N-terminal" evidence="7">
    <location>
        <begin position="361"/>
        <end position="525"/>
    </location>
</feature>
<feature type="repeat" description="ANK" evidence="3">
    <location>
        <begin position="1216"/>
        <end position="1248"/>
    </location>
</feature>
<evidence type="ECO:0000256" key="2">
    <source>
        <dbReference type="ARBA" id="ARBA00023043"/>
    </source>
</evidence>
<keyword evidence="9" id="KW-1185">Reference proteome</keyword>
<dbReference type="EMBL" id="MU853557">
    <property type="protein sequence ID" value="KAK4147138.1"/>
    <property type="molecule type" value="Genomic_DNA"/>
</dbReference>
<reference evidence="8" key="1">
    <citation type="journal article" date="2023" name="Mol. Phylogenet. Evol.">
        <title>Genome-scale phylogeny and comparative genomics of the fungal order Sordariales.</title>
        <authorList>
            <person name="Hensen N."/>
            <person name="Bonometti L."/>
            <person name="Westerberg I."/>
            <person name="Brannstrom I.O."/>
            <person name="Guillou S."/>
            <person name="Cros-Aarteil S."/>
            <person name="Calhoun S."/>
            <person name="Haridas S."/>
            <person name="Kuo A."/>
            <person name="Mondo S."/>
            <person name="Pangilinan J."/>
            <person name="Riley R."/>
            <person name="LaButti K."/>
            <person name="Andreopoulos B."/>
            <person name="Lipzen A."/>
            <person name="Chen C."/>
            <person name="Yan M."/>
            <person name="Daum C."/>
            <person name="Ng V."/>
            <person name="Clum A."/>
            <person name="Steindorff A."/>
            <person name="Ohm R.A."/>
            <person name="Martin F."/>
            <person name="Silar P."/>
            <person name="Natvig D.O."/>
            <person name="Lalanne C."/>
            <person name="Gautier V."/>
            <person name="Ament-Velasquez S.L."/>
            <person name="Kruys A."/>
            <person name="Hutchinson M.I."/>
            <person name="Powell A.J."/>
            <person name="Barry K."/>
            <person name="Miller A.N."/>
            <person name="Grigoriev I.V."/>
            <person name="Debuchy R."/>
            <person name="Gladieux P."/>
            <person name="Hiltunen Thoren M."/>
            <person name="Johannesson H."/>
        </authorList>
    </citation>
    <scope>NUCLEOTIDE SEQUENCE</scope>
    <source>
        <strain evidence="8">CBS 141.50</strain>
    </source>
</reference>
<feature type="repeat" description="ANK" evidence="3">
    <location>
        <begin position="1044"/>
        <end position="1076"/>
    </location>
</feature>
<dbReference type="InterPro" id="IPR035994">
    <property type="entry name" value="Nucleoside_phosphorylase_sf"/>
</dbReference>
<organism evidence="8 9">
    <name type="scientific">Dichotomopilus funicola</name>
    <dbReference type="NCBI Taxonomy" id="1934379"/>
    <lineage>
        <taxon>Eukaryota</taxon>
        <taxon>Fungi</taxon>
        <taxon>Dikarya</taxon>
        <taxon>Ascomycota</taxon>
        <taxon>Pezizomycotina</taxon>
        <taxon>Sordariomycetes</taxon>
        <taxon>Sordariomycetidae</taxon>
        <taxon>Sordariales</taxon>
        <taxon>Chaetomiaceae</taxon>
        <taxon>Dichotomopilus</taxon>
    </lineage>
</organism>
<evidence type="ECO:0000313" key="9">
    <source>
        <dbReference type="Proteomes" id="UP001302676"/>
    </source>
</evidence>
<dbReference type="RefSeq" id="XP_062640509.1">
    <property type="nucleotide sequence ID" value="XM_062782797.1"/>
</dbReference>
<name>A0AAN6V962_9PEZI</name>
<dbReference type="SUPFAM" id="SSF53167">
    <property type="entry name" value="Purine and uridine phosphorylases"/>
    <property type="match status" value="1"/>
</dbReference>
<feature type="repeat" description="ANK" evidence="3">
    <location>
        <begin position="978"/>
        <end position="1010"/>
    </location>
</feature>
<dbReference type="InterPro" id="IPR000845">
    <property type="entry name" value="Nucleoside_phosphorylase_d"/>
</dbReference>
<dbReference type="InterPro" id="IPR054471">
    <property type="entry name" value="GPIID_WHD"/>
</dbReference>
<dbReference type="GeneID" id="87819410"/>
<feature type="region of interest" description="Disordered" evidence="4">
    <location>
        <begin position="897"/>
        <end position="927"/>
    </location>
</feature>
<feature type="repeat" description="ANK" evidence="3">
    <location>
        <begin position="1381"/>
        <end position="1408"/>
    </location>
</feature>
<feature type="repeat" description="ANK" evidence="3">
    <location>
        <begin position="842"/>
        <end position="874"/>
    </location>
</feature>
<feature type="repeat" description="ANK" evidence="3">
    <location>
        <begin position="1282"/>
        <end position="1314"/>
    </location>
</feature>
<dbReference type="Pfam" id="PF22939">
    <property type="entry name" value="WHD_GPIID"/>
    <property type="match status" value="1"/>
</dbReference>
<feature type="domain" description="GPI inositol-deacylase winged helix" evidence="6">
    <location>
        <begin position="636"/>
        <end position="711"/>
    </location>
</feature>
<keyword evidence="1" id="KW-0677">Repeat</keyword>
<feature type="domain" description="Nucleoside phosphorylase" evidence="5">
    <location>
        <begin position="14"/>
        <end position="129"/>
    </location>
</feature>
<feature type="repeat" description="ANK" evidence="3">
    <location>
        <begin position="1315"/>
        <end position="1347"/>
    </location>
</feature>
<feature type="repeat" description="ANK" evidence="3">
    <location>
        <begin position="1077"/>
        <end position="1109"/>
    </location>
</feature>
<sequence length="1408" mass="151741">MGSIVGPRSHNDYTIGWVCALPKEQAAAKAMLDAYHPTLGKPPGDNNKYILGSIGEHNIAITCLPIDQTGTIPAAIVAARMASTFPRIKLGLMVGIGGGVSREVRLGDVVIGTRVVQWDMGKAKEGGSFERTRALNIPPTALLSALSAMESARPLEGPKIFEYLAGLKGKWPNMDSKYFWSDSLEDVLFKASYAHVKTSAVDGNDKEKNCRRCDKTMVEKRDARGAQGAQMHYGLVASGNQVIKDAVFRDKLNKDLGGDVLCVEMEAAGLMNNFPCPTVAAATAKELLQYLSADVVEKEPAIKDLISEVRALGSKVGAVGADVTEMKSRMELDDEQKILEWLSPANYGLQQAKHMKTRQEGTGQWLLDSAKFKEWVETSQQTLFCPGMPGTGKTILTAVVIDSLASRFAHDPSVGIAYIYFNFLQQGETTAEELFASLLRQLAQHESPLPEGLRRLFDHHKGTRTRPSRGEILEVLHSVIRTRSRVFIAVDAIDECPETDQCRTTFVEGLLDLGGLGVNTFATSRFIPDVTDMFDKDNWLEIRVSDADVAGFVGAQISRAGSDFLKKVREEATAEIVKAAGGIFLLAKLDLDSLLDEKLPKGVRAALKTLPTGSKAYSGAYENAMKRIEHQRPAYAKVAKAVLLWIVCARRQLTLPELCHALAFDAGDSGIDLENVPEPRDLVSVCAGLVISDEQSGLVRLFHNTTREYFARTRARWFPTADDDIARACATYLSFNVFRSGPCPTDAELGERLRTYPLYDYAAKYWGHHARDALSLDTSVLDLLQSTPLSEASSQALLAVEGTGGSQRTTRVTGLHLAAYFGVDSAVPDLLGIYGRDPEDSHGRTPLSWAAENGRLAVVRRLLHLDADRQRADRSGWTPLYWAAQRGHRAVEELLRSEDTSALSPSVDDKKVLPATPDSSQTPALPAGEATVRLLIDKDVRTNLMDSQGQTALVQQAPRGSDAAVRLLLSCQGSNRAPRQTPLLWAAAGGHLAVVRQLLDTGAEAGSADDRGRTLLSLAAGNGHEEVVELLLEQGAPAESADDQGRTPLSWAAANGHKAVVRLLLDKGAKADSMDEEGWTPLLRAAAGKHVATVWLLVAEGANPDLAHLVLPTLLEDVRTLESWATENGNEAVSKSLPDTGENIDSINGKMVAMLAYAAEKGHANIVRILLDIGASTELPVGGQGTPLLLAAKSGHRAVVELLLERGANPDSSNSHGDTPLTWAATQGHEAVVKLLLKRGADLECRDKDGDTSLNCAVISGHEAIVKLLLEKGAALDSKNNNGSTPLFNAALRGHKAVTKLLLKRGADLELSDNHGNTPLARAVGMGHEEIAKLLLEKGAFLHSRNVAGDTPLLWAVACGQGTLVKLLLERGADLNSKNIHGITPLSCARREGHQAIVKLLQEKGATA</sequence>
<dbReference type="Pfam" id="PF13637">
    <property type="entry name" value="Ank_4"/>
    <property type="match status" value="1"/>
</dbReference>
<feature type="repeat" description="ANK" evidence="3">
    <location>
        <begin position="1249"/>
        <end position="1281"/>
    </location>
</feature>
<proteinExistence type="predicted"/>
<reference evidence="8" key="2">
    <citation type="submission" date="2023-05" db="EMBL/GenBank/DDBJ databases">
        <authorList>
            <consortium name="Lawrence Berkeley National Laboratory"/>
            <person name="Steindorff A."/>
            <person name="Hensen N."/>
            <person name="Bonometti L."/>
            <person name="Westerberg I."/>
            <person name="Brannstrom I.O."/>
            <person name="Guillou S."/>
            <person name="Cros-Aarteil S."/>
            <person name="Calhoun S."/>
            <person name="Haridas S."/>
            <person name="Kuo A."/>
            <person name="Mondo S."/>
            <person name="Pangilinan J."/>
            <person name="Riley R."/>
            <person name="Labutti K."/>
            <person name="Andreopoulos B."/>
            <person name="Lipzen A."/>
            <person name="Chen C."/>
            <person name="Yanf M."/>
            <person name="Daum C."/>
            <person name="Ng V."/>
            <person name="Clum A."/>
            <person name="Ohm R."/>
            <person name="Martin F."/>
            <person name="Silar P."/>
            <person name="Natvig D."/>
            <person name="Lalanne C."/>
            <person name="Gautier V."/>
            <person name="Ament-Velasquez S.L."/>
            <person name="Kruys A."/>
            <person name="Hutchinson M.I."/>
            <person name="Powell A.J."/>
            <person name="Barry K."/>
            <person name="Miller A.N."/>
            <person name="Grigoriev I.V."/>
            <person name="Debuchy R."/>
            <person name="Gladieux P."/>
            <person name="Thoren M.H."/>
            <person name="Johannesson H."/>
        </authorList>
    </citation>
    <scope>NUCLEOTIDE SEQUENCE</scope>
    <source>
        <strain evidence="8">CBS 141.50</strain>
    </source>
</reference>
<dbReference type="Proteomes" id="UP001302676">
    <property type="component" value="Unassembled WGS sequence"/>
</dbReference>
<dbReference type="PANTHER" id="PTHR24198:SF165">
    <property type="entry name" value="ANKYRIN REPEAT-CONTAINING PROTEIN-RELATED"/>
    <property type="match status" value="1"/>
</dbReference>
<dbReference type="Pfam" id="PF01048">
    <property type="entry name" value="PNP_UDP_1"/>
    <property type="match status" value="1"/>
</dbReference>
<dbReference type="GO" id="GO:0003824">
    <property type="term" value="F:catalytic activity"/>
    <property type="evidence" value="ECO:0007669"/>
    <property type="project" value="InterPro"/>
</dbReference>
<dbReference type="InterPro" id="IPR002110">
    <property type="entry name" value="Ankyrin_rpt"/>
</dbReference>
<evidence type="ECO:0000256" key="3">
    <source>
        <dbReference type="PROSITE-ProRule" id="PRU00023"/>
    </source>
</evidence>
<dbReference type="SUPFAM" id="SSF52540">
    <property type="entry name" value="P-loop containing nucleoside triphosphate hydrolases"/>
    <property type="match status" value="1"/>
</dbReference>
<feature type="repeat" description="ANK" evidence="3">
    <location>
        <begin position="1183"/>
        <end position="1215"/>
    </location>
</feature>
<feature type="repeat" description="ANK" evidence="3">
    <location>
        <begin position="1011"/>
        <end position="1043"/>
    </location>
</feature>
<dbReference type="Gene3D" id="1.25.40.20">
    <property type="entry name" value="Ankyrin repeat-containing domain"/>
    <property type="match status" value="7"/>
</dbReference>
<dbReference type="PRINTS" id="PR01415">
    <property type="entry name" value="ANKYRIN"/>
</dbReference>
<protein>
    <submittedName>
        <fullName evidence="8">Ankyrin repeat-containing domain protein</fullName>
    </submittedName>
</protein>
<dbReference type="GO" id="GO:0009116">
    <property type="term" value="P:nucleoside metabolic process"/>
    <property type="evidence" value="ECO:0007669"/>
    <property type="project" value="InterPro"/>
</dbReference>
<dbReference type="InterPro" id="IPR027417">
    <property type="entry name" value="P-loop_NTPase"/>
</dbReference>
<keyword evidence="2 3" id="KW-0040">ANK repeat</keyword>
<evidence type="ECO:0000256" key="4">
    <source>
        <dbReference type="SAM" id="MobiDB-lite"/>
    </source>
</evidence>
<evidence type="ECO:0000259" key="6">
    <source>
        <dbReference type="Pfam" id="PF22939"/>
    </source>
</evidence>
<evidence type="ECO:0000259" key="7">
    <source>
        <dbReference type="Pfam" id="PF24883"/>
    </source>
</evidence>
<dbReference type="Pfam" id="PF24883">
    <property type="entry name" value="NPHP3_N"/>
    <property type="match status" value="1"/>
</dbReference>
<dbReference type="InterPro" id="IPR056884">
    <property type="entry name" value="NPHP3-like_N"/>
</dbReference>
<dbReference type="SMART" id="SM00248">
    <property type="entry name" value="ANK"/>
    <property type="match status" value="15"/>
</dbReference>
<feature type="repeat" description="ANK" evidence="3">
    <location>
        <begin position="1348"/>
        <end position="1380"/>
    </location>
</feature>
<gene>
    <name evidence="8" type="ORF">C8A04DRAFT_34346</name>
</gene>